<evidence type="ECO:0000256" key="3">
    <source>
        <dbReference type="ARBA" id="ARBA00022730"/>
    </source>
</evidence>
<organism evidence="10 11">
    <name type="scientific">Candidatus Arsenophonus lipoptenae</name>
    <dbReference type="NCBI Taxonomy" id="634113"/>
    <lineage>
        <taxon>Bacteria</taxon>
        <taxon>Pseudomonadati</taxon>
        <taxon>Pseudomonadota</taxon>
        <taxon>Gammaproteobacteria</taxon>
        <taxon>Enterobacterales</taxon>
        <taxon>Morganellaceae</taxon>
        <taxon>Arsenophonus</taxon>
    </lineage>
</organism>
<dbReference type="GO" id="GO:0005840">
    <property type="term" value="C:ribosome"/>
    <property type="evidence" value="ECO:0007669"/>
    <property type="project" value="UniProtKB-KW"/>
</dbReference>
<dbReference type="PATRIC" id="fig|634113.3.peg.274"/>
<dbReference type="FunFam" id="3.30.70.1730:FF:000001">
    <property type="entry name" value="50S ribosomal protein L10"/>
    <property type="match status" value="1"/>
</dbReference>
<dbReference type="OrthoDB" id="9808307at2"/>
<dbReference type="PANTHER" id="PTHR11560">
    <property type="entry name" value="39S RIBOSOMAL PROTEIN L10, MITOCHONDRIAL"/>
    <property type="match status" value="1"/>
</dbReference>
<proteinExistence type="inferred from homology"/>
<keyword evidence="4 9" id="KW-0694">RNA-binding</keyword>
<dbReference type="RefSeq" id="WP_066283210.1">
    <property type="nucleotide sequence ID" value="NZ_CP013920.1"/>
</dbReference>
<name>A0A0X9VYW0_9GAMM</name>
<dbReference type="Gene3D" id="6.10.250.2350">
    <property type="match status" value="1"/>
</dbReference>
<dbReference type="InterPro" id="IPR043141">
    <property type="entry name" value="Ribosomal_uL10-like_sf"/>
</dbReference>
<dbReference type="InterPro" id="IPR001790">
    <property type="entry name" value="Ribosomal_uL10"/>
</dbReference>
<dbReference type="CDD" id="cd05797">
    <property type="entry name" value="Ribosomal_L10"/>
    <property type="match status" value="1"/>
</dbReference>
<protein>
    <recommendedName>
        <fullName evidence="8 9">Large ribosomal subunit protein uL10</fullName>
    </recommendedName>
</protein>
<dbReference type="SUPFAM" id="SSF160369">
    <property type="entry name" value="Ribosomal protein L10-like"/>
    <property type="match status" value="1"/>
</dbReference>
<evidence type="ECO:0000256" key="4">
    <source>
        <dbReference type="ARBA" id="ARBA00022884"/>
    </source>
</evidence>
<comment type="function">
    <text evidence="7">Protein L10 is also a translational repressor protein. It controls the translation of the rplJL-rpoBC operon by binding to its mRNA.</text>
</comment>
<evidence type="ECO:0000256" key="1">
    <source>
        <dbReference type="ARBA" id="ARBA00002633"/>
    </source>
</evidence>
<dbReference type="GO" id="GO:0006412">
    <property type="term" value="P:translation"/>
    <property type="evidence" value="ECO:0007669"/>
    <property type="project" value="UniProtKB-UniRule"/>
</dbReference>
<keyword evidence="3 9" id="KW-0699">rRNA-binding</keyword>
<comment type="subunit">
    <text evidence="9">Part of the ribosomal stalk of the 50S ribosomal subunit. The N-terminus interacts with L11 and the large rRNA to form the base of the stalk. The C-terminus forms an elongated spine to which L12 dimers bind in a sequential fashion forming a multimeric L10(L12)X complex.</text>
</comment>
<evidence type="ECO:0000256" key="2">
    <source>
        <dbReference type="ARBA" id="ARBA00008889"/>
    </source>
</evidence>
<dbReference type="Pfam" id="PF00466">
    <property type="entry name" value="Ribosomal_L10"/>
    <property type="match status" value="1"/>
</dbReference>
<dbReference type="GO" id="GO:0070180">
    <property type="term" value="F:large ribosomal subunit rRNA binding"/>
    <property type="evidence" value="ECO:0007669"/>
    <property type="project" value="UniProtKB-UniRule"/>
</dbReference>
<evidence type="ECO:0000313" key="10">
    <source>
        <dbReference type="EMBL" id="AMA64865.1"/>
    </source>
</evidence>
<dbReference type="NCBIfam" id="NF000955">
    <property type="entry name" value="PRK00099.1-1"/>
    <property type="match status" value="1"/>
</dbReference>
<keyword evidence="5 9" id="KW-0689">Ribosomal protein</keyword>
<evidence type="ECO:0000256" key="9">
    <source>
        <dbReference type="HAMAP-Rule" id="MF_00362"/>
    </source>
</evidence>
<dbReference type="EMBL" id="CP013920">
    <property type="protein sequence ID" value="AMA64865.1"/>
    <property type="molecule type" value="Genomic_DNA"/>
</dbReference>
<dbReference type="KEGG" id="asy:AUT07_00283"/>
<evidence type="ECO:0000256" key="7">
    <source>
        <dbReference type="ARBA" id="ARBA00024685"/>
    </source>
</evidence>
<evidence type="ECO:0000256" key="6">
    <source>
        <dbReference type="ARBA" id="ARBA00023274"/>
    </source>
</evidence>
<comment type="function">
    <text evidence="1 9">Forms part of the ribosomal stalk, playing a central role in the interaction of the ribosome with GTP-bound translation factors.</text>
</comment>
<dbReference type="HAMAP" id="MF_00362">
    <property type="entry name" value="Ribosomal_uL10"/>
    <property type="match status" value="1"/>
</dbReference>
<dbReference type="AlphaFoldDB" id="A0A0X9VYW0"/>
<evidence type="ECO:0000313" key="11">
    <source>
        <dbReference type="Proteomes" id="UP000069926"/>
    </source>
</evidence>
<dbReference type="GO" id="GO:1990904">
    <property type="term" value="C:ribonucleoprotein complex"/>
    <property type="evidence" value="ECO:0007669"/>
    <property type="project" value="UniProtKB-KW"/>
</dbReference>
<sequence length="165" mass="18640">MSLNLQEKKTIVTEVNDVIKDALSVVVADFRGVSVERMTKLRKSCHESGVYVRIIRNTLVRRVVEGTNFECLKNVFIGPTLIACSKVHPGSAARLLKEFNKYNPSFKIKAGSFEGKLITAKEIDNLAVIPTYEEAIIRLMSVMKEVSIGRLMRIMLRLRDQKKVS</sequence>
<gene>
    <name evidence="9 10" type="primary">rplJ</name>
    <name evidence="10" type="ORF">AUT07_00283</name>
</gene>
<dbReference type="STRING" id="634113.AUT07_00283"/>
<evidence type="ECO:0000256" key="8">
    <source>
        <dbReference type="ARBA" id="ARBA00035202"/>
    </source>
</evidence>
<reference evidence="10 11" key="1">
    <citation type="submission" date="2016-01" db="EMBL/GenBank/DDBJ databases">
        <title>Genome sequence of Ca. Arsenophonus lipopteni, the exclusive symbiont of a blood sucking fly Lipoptena cervi (Diptera: Hippoboscidae).</title>
        <authorList>
            <person name="Novakova E."/>
            <person name="Hypsa V."/>
            <person name="Nguyen P."/>
            <person name="Husnik F."/>
            <person name="Darby A.C."/>
        </authorList>
    </citation>
    <scope>NUCLEOTIDE SEQUENCE [LARGE SCALE GENOMIC DNA]</scope>
    <source>
        <strain evidence="10 11">CB</strain>
    </source>
</reference>
<evidence type="ECO:0000256" key="5">
    <source>
        <dbReference type="ARBA" id="ARBA00022980"/>
    </source>
</evidence>
<keyword evidence="6 9" id="KW-0687">Ribonucleoprotein</keyword>
<dbReference type="Proteomes" id="UP000069926">
    <property type="component" value="Chromosome"/>
</dbReference>
<comment type="similarity">
    <text evidence="2 9">Belongs to the universal ribosomal protein uL10 family.</text>
</comment>
<dbReference type="InterPro" id="IPR022973">
    <property type="entry name" value="Ribosomal_uL10_bac"/>
</dbReference>
<dbReference type="Gene3D" id="3.30.70.1730">
    <property type="match status" value="1"/>
</dbReference>
<dbReference type="InterPro" id="IPR047865">
    <property type="entry name" value="Ribosomal_uL10_bac_type"/>
</dbReference>
<accession>A0A0X9VYW0</accession>
<keyword evidence="11" id="KW-1185">Reference proteome</keyword>